<sequence length="127" mass="14438">MRVGILALLVLFAFGCKGDDVDPDFGTGDVRIRIWNDTEYVMNDIFVDTGGGENDYGELSSFDKSVYMRYNSAYRYAFVSFKIKGKAYTIQPIDYVGEEPLAKGKYTYRLSVDNLNSTYAILEFIED</sequence>
<organism evidence="1 2">
    <name type="scientific">Jiulongibacter sediminis</name>
    <dbReference type="NCBI Taxonomy" id="1605367"/>
    <lineage>
        <taxon>Bacteria</taxon>
        <taxon>Pseudomonadati</taxon>
        <taxon>Bacteroidota</taxon>
        <taxon>Cytophagia</taxon>
        <taxon>Cytophagales</taxon>
        <taxon>Leadbetterellaceae</taxon>
        <taxon>Jiulongibacter</taxon>
    </lineage>
</organism>
<reference evidence="1 2" key="1">
    <citation type="submission" date="2015-07" db="EMBL/GenBank/DDBJ databases">
        <title>The draft genome sequence of Leadbetterella sp. JN14-9.</title>
        <authorList>
            <person name="Liu Y."/>
            <person name="Du J."/>
            <person name="Shao Z."/>
        </authorList>
    </citation>
    <scope>NUCLEOTIDE SEQUENCE [LARGE SCALE GENOMIC DNA]</scope>
    <source>
        <strain evidence="1 2">JN14-9</strain>
    </source>
</reference>
<dbReference type="PROSITE" id="PS51257">
    <property type="entry name" value="PROKAR_LIPOPROTEIN"/>
    <property type="match status" value="1"/>
</dbReference>
<accession>A0A0P7BEZ0</accession>
<dbReference type="EMBL" id="LGTQ01000005">
    <property type="protein sequence ID" value="KPM49381.1"/>
    <property type="molecule type" value="Genomic_DNA"/>
</dbReference>
<evidence type="ECO:0000313" key="1">
    <source>
        <dbReference type="EMBL" id="KPM49381.1"/>
    </source>
</evidence>
<dbReference type="AlphaFoldDB" id="A0A0P7BEZ0"/>
<dbReference type="Proteomes" id="UP000050454">
    <property type="component" value="Unassembled WGS sequence"/>
</dbReference>
<comment type="caution">
    <text evidence="1">The sequence shown here is derived from an EMBL/GenBank/DDBJ whole genome shotgun (WGS) entry which is preliminary data.</text>
</comment>
<gene>
    <name evidence="1" type="ORF">AFM12_01825</name>
</gene>
<name>A0A0P7BEZ0_9BACT</name>
<proteinExistence type="predicted"/>
<dbReference type="OrthoDB" id="980950at2"/>
<protein>
    <submittedName>
        <fullName evidence="1">Uncharacterized protein</fullName>
    </submittedName>
</protein>
<keyword evidence="2" id="KW-1185">Reference proteome</keyword>
<dbReference type="STRING" id="1605367.AFM12_01825"/>
<dbReference type="RefSeq" id="WP_055143570.1">
    <property type="nucleotide sequence ID" value="NZ_JXSZ01000005.1"/>
</dbReference>
<evidence type="ECO:0000313" key="2">
    <source>
        <dbReference type="Proteomes" id="UP000050454"/>
    </source>
</evidence>